<evidence type="ECO:0000313" key="2">
    <source>
        <dbReference type="Proteomes" id="UP000828941"/>
    </source>
</evidence>
<gene>
    <name evidence="1" type="ORF">L6164_024613</name>
</gene>
<organism evidence="1 2">
    <name type="scientific">Bauhinia variegata</name>
    <name type="common">Purple orchid tree</name>
    <name type="synonym">Phanera variegata</name>
    <dbReference type="NCBI Taxonomy" id="167791"/>
    <lineage>
        <taxon>Eukaryota</taxon>
        <taxon>Viridiplantae</taxon>
        <taxon>Streptophyta</taxon>
        <taxon>Embryophyta</taxon>
        <taxon>Tracheophyta</taxon>
        <taxon>Spermatophyta</taxon>
        <taxon>Magnoliopsida</taxon>
        <taxon>eudicotyledons</taxon>
        <taxon>Gunneridae</taxon>
        <taxon>Pentapetalae</taxon>
        <taxon>rosids</taxon>
        <taxon>fabids</taxon>
        <taxon>Fabales</taxon>
        <taxon>Fabaceae</taxon>
        <taxon>Cercidoideae</taxon>
        <taxon>Cercideae</taxon>
        <taxon>Bauhiniinae</taxon>
        <taxon>Bauhinia</taxon>
    </lineage>
</organism>
<reference evidence="1 2" key="1">
    <citation type="journal article" date="2022" name="DNA Res.">
        <title>Chromosomal-level genome assembly of the orchid tree Bauhinia variegata (Leguminosae; Cercidoideae) supports the allotetraploid origin hypothesis of Bauhinia.</title>
        <authorList>
            <person name="Zhong Y."/>
            <person name="Chen Y."/>
            <person name="Zheng D."/>
            <person name="Pang J."/>
            <person name="Liu Y."/>
            <person name="Luo S."/>
            <person name="Meng S."/>
            <person name="Qian L."/>
            <person name="Wei D."/>
            <person name="Dai S."/>
            <person name="Zhou R."/>
        </authorList>
    </citation>
    <scope>NUCLEOTIDE SEQUENCE [LARGE SCALE GENOMIC DNA]</scope>
    <source>
        <strain evidence="1">BV-YZ2020</strain>
    </source>
</reference>
<name>A0ACB9M149_BAUVA</name>
<proteinExistence type="predicted"/>
<protein>
    <submittedName>
        <fullName evidence="1">Uncharacterized protein</fullName>
    </submittedName>
</protein>
<keyword evidence="2" id="KW-1185">Reference proteome</keyword>
<sequence>MLVAGSESSSTTVEWAMSLLLNHPESLQKARAELYVNAGHERLLKESDLPKVNYLENVITETLRLFPSTPLMVPHQSYRDCRVCGFNVPGGTMLFVNLWAMHRDAKVWLDPTRFMPKRYEGIEAQGYKMISFGAGRRACLGAGLAKRVMAQALGALIQSFEWDRIGHKEVHMMEGTGLTTPKVEPLVALCKPRQVMLNVLSNL</sequence>
<accession>A0ACB9M149</accession>
<comment type="caution">
    <text evidence="1">The sequence shown here is derived from an EMBL/GenBank/DDBJ whole genome shotgun (WGS) entry which is preliminary data.</text>
</comment>
<dbReference type="EMBL" id="CM039435">
    <property type="protein sequence ID" value="KAI4316655.1"/>
    <property type="molecule type" value="Genomic_DNA"/>
</dbReference>
<evidence type="ECO:0000313" key="1">
    <source>
        <dbReference type="EMBL" id="KAI4316655.1"/>
    </source>
</evidence>
<dbReference type="Proteomes" id="UP000828941">
    <property type="component" value="Chromosome 10"/>
</dbReference>